<organism evidence="1 2">
    <name type="scientific">Herbiconiux daphne</name>
    <dbReference type="NCBI Taxonomy" id="2970914"/>
    <lineage>
        <taxon>Bacteria</taxon>
        <taxon>Bacillati</taxon>
        <taxon>Actinomycetota</taxon>
        <taxon>Actinomycetes</taxon>
        <taxon>Micrococcales</taxon>
        <taxon>Microbacteriaceae</taxon>
        <taxon>Herbiconiux</taxon>
    </lineage>
</organism>
<dbReference type="EMBL" id="JANLCJ010000038">
    <property type="protein sequence ID" value="MCS5736488.1"/>
    <property type="molecule type" value="Genomic_DNA"/>
</dbReference>
<comment type="caution">
    <text evidence="1">The sequence shown here is derived from an EMBL/GenBank/DDBJ whole genome shotgun (WGS) entry which is preliminary data.</text>
</comment>
<dbReference type="InterPro" id="IPR011856">
    <property type="entry name" value="tRNA_endonuc-like_dom_sf"/>
</dbReference>
<reference evidence="1" key="1">
    <citation type="submission" date="2022-08" db="EMBL/GenBank/DDBJ databases">
        <authorList>
            <person name="Deng Y."/>
            <person name="Han X.-F."/>
            <person name="Zhang Y.-Q."/>
        </authorList>
    </citation>
    <scope>NUCLEOTIDE SEQUENCE</scope>
    <source>
        <strain evidence="1">CPCC 203386</strain>
    </source>
</reference>
<evidence type="ECO:0000313" key="2">
    <source>
        <dbReference type="Proteomes" id="UP001165586"/>
    </source>
</evidence>
<dbReference type="Gene3D" id="3.40.1350.10">
    <property type="match status" value="1"/>
</dbReference>
<dbReference type="RefSeq" id="WP_259542491.1">
    <property type="nucleotide sequence ID" value="NZ_JANLCJ010000038.1"/>
</dbReference>
<evidence type="ECO:0000313" key="1">
    <source>
        <dbReference type="EMBL" id="MCS5736488.1"/>
    </source>
</evidence>
<evidence type="ECO:0008006" key="3">
    <source>
        <dbReference type="Google" id="ProtNLM"/>
    </source>
</evidence>
<protein>
    <recommendedName>
        <fullName evidence="3">VRR-NUC domain-containing protein</fullName>
    </recommendedName>
</protein>
<dbReference type="SUPFAM" id="SSF52980">
    <property type="entry name" value="Restriction endonuclease-like"/>
    <property type="match status" value="1"/>
</dbReference>
<dbReference type="InterPro" id="IPR011335">
    <property type="entry name" value="Restrct_endonuc-II-like"/>
</dbReference>
<accession>A0ABT2H968</accession>
<keyword evidence="2" id="KW-1185">Reference proteome</keyword>
<dbReference type="Proteomes" id="UP001165586">
    <property type="component" value="Unassembled WGS sequence"/>
</dbReference>
<name>A0ABT2H968_9MICO</name>
<gene>
    <name evidence="1" type="ORF">N1032_22400</name>
</gene>
<proteinExistence type="predicted"/>
<sequence length="79" mass="9193">MLEKDFQKQVIDYLKNKNAFIINVEGLERGLPDLVVCHQGKFIGLELKVDYKIQPHQVLQLQRIRNAGGLGYELKYCFN</sequence>